<name>A0A1J9RSN6_9PEZI</name>
<comment type="cofactor">
    <cofactor evidence="1 8">
        <name>FAD</name>
        <dbReference type="ChEBI" id="CHEBI:57692"/>
    </cofactor>
</comment>
<evidence type="ECO:0000256" key="2">
    <source>
        <dbReference type="ARBA" id="ARBA00004569"/>
    </source>
</evidence>
<dbReference type="GeneID" id="31017857"/>
<dbReference type="RefSeq" id="XP_020126809.1">
    <property type="nucleotide sequence ID" value="XM_020277596.1"/>
</dbReference>
<comment type="caution">
    <text evidence="11">The sequence shown here is derived from an EMBL/GenBank/DDBJ whole genome shotgun (WGS) entry which is preliminary data.</text>
</comment>
<organism evidence="11 12">
    <name type="scientific">Diplodia corticola</name>
    <dbReference type="NCBI Taxonomy" id="236234"/>
    <lineage>
        <taxon>Eukaryota</taxon>
        <taxon>Fungi</taxon>
        <taxon>Dikarya</taxon>
        <taxon>Ascomycota</taxon>
        <taxon>Pezizomycotina</taxon>
        <taxon>Dothideomycetes</taxon>
        <taxon>Dothideomycetes incertae sedis</taxon>
        <taxon>Botryosphaeriales</taxon>
        <taxon>Botryosphaeriaceae</taxon>
        <taxon>Diplodia</taxon>
    </lineage>
</organism>
<evidence type="ECO:0000256" key="7">
    <source>
        <dbReference type="ARBA" id="ARBA00023157"/>
    </source>
</evidence>
<dbReference type="FunFam" id="1.20.120.310:FF:000003">
    <property type="entry name" value="Sulfhydryl oxidase"/>
    <property type="match status" value="1"/>
</dbReference>
<evidence type="ECO:0000313" key="12">
    <source>
        <dbReference type="Proteomes" id="UP000183809"/>
    </source>
</evidence>
<comment type="catalytic activity">
    <reaction evidence="8">
        <text>2 R'C(R)SH + O2 = R'C(R)S-S(R)CR' + H2O2</text>
        <dbReference type="Rhea" id="RHEA:17357"/>
        <dbReference type="ChEBI" id="CHEBI:15379"/>
        <dbReference type="ChEBI" id="CHEBI:16240"/>
        <dbReference type="ChEBI" id="CHEBI:16520"/>
        <dbReference type="ChEBI" id="CHEBI:17412"/>
        <dbReference type="EC" id="1.8.3.2"/>
    </reaction>
</comment>
<evidence type="ECO:0000256" key="4">
    <source>
        <dbReference type="ARBA" id="ARBA00022827"/>
    </source>
</evidence>
<evidence type="ECO:0000256" key="6">
    <source>
        <dbReference type="ARBA" id="ARBA00023128"/>
    </source>
</evidence>
<dbReference type="Gene3D" id="4.10.320.60">
    <property type="match status" value="1"/>
</dbReference>
<dbReference type="PANTHER" id="PTHR12645">
    <property type="entry name" value="ALR/ERV"/>
    <property type="match status" value="1"/>
</dbReference>
<keyword evidence="6" id="KW-0496">Mitochondrion</keyword>
<dbReference type="STRING" id="236234.A0A1J9RSN6"/>
<dbReference type="Gene3D" id="1.20.120.310">
    <property type="entry name" value="ERV/ALR sulfhydryl oxidase domain"/>
    <property type="match status" value="1"/>
</dbReference>
<keyword evidence="5 8" id="KW-0560">Oxidoreductase</keyword>
<dbReference type="Proteomes" id="UP000183809">
    <property type="component" value="Unassembled WGS sequence"/>
</dbReference>
<evidence type="ECO:0000256" key="5">
    <source>
        <dbReference type="ARBA" id="ARBA00023002"/>
    </source>
</evidence>
<reference evidence="11 12" key="1">
    <citation type="submission" date="2016-10" db="EMBL/GenBank/DDBJ databases">
        <title>Proteomics and genomics reveal pathogen-plant mechanisms compatible with a hemibiotrophic lifestyle of Diplodia corticola.</title>
        <authorList>
            <person name="Fernandes I."/>
            <person name="De Jonge R."/>
            <person name="Van De Peer Y."/>
            <person name="Devreese B."/>
            <person name="Alves A."/>
            <person name="Esteves A.C."/>
        </authorList>
    </citation>
    <scope>NUCLEOTIDE SEQUENCE [LARGE SCALE GENOMIC DNA]</scope>
    <source>
        <strain evidence="11 12">CBS 112549</strain>
    </source>
</reference>
<proteinExistence type="predicted"/>
<dbReference type="InterPro" id="IPR036774">
    <property type="entry name" value="ERV/ALR_sulphydryl_oxid_sf"/>
</dbReference>
<evidence type="ECO:0000313" key="11">
    <source>
        <dbReference type="EMBL" id="OJD30549.1"/>
    </source>
</evidence>
<sequence>MSYLDVPILSQFLCVVESRTGMPAQPLDAPSQGSNNSDSDAHADAPKKLPKGVVLGPDGKPCRSCTSVSSWFAMAKEKTKNDSAPTTTTSSSSPAAAATTTAATTFSSSQQPPADCPPDIADLGRSSWTLLHSITGAYPARPSAQLQADTARFVRTFAQLYPCWTCAEDFQRWLAADGNAPRVSSRDEFGRWMCEAHNAVNDKLGKAAFDCDRWEERWYSGWRDGRCDP</sequence>
<dbReference type="InterPro" id="IPR017905">
    <property type="entry name" value="ERV/ALR_sulphydryl_oxidase"/>
</dbReference>
<dbReference type="InterPro" id="IPR039799">
    <property type="entry name" value="ALR/ERV"/>
</dbReference>
<dbReference type="OrthoDB" id="17199at2759"/>
<evidence type="ECO:0000256" key="9">
    <source>
        <dbReference type="SAM" id="MobiDB-lite"/>
    </source>
</evidence>
<keyword evidence="7" id="KW-1015">Disulfide bond</keyword>
<dbReference type="GO" id="GO:0005758">
    <property type="term" value="C:mitochondrial intermembrane space"/>
    <property type="evidence" value="ECO:0007669"/>
    <property type="project" value="UniProtKB-SubCell"/>
</dbReference>
<dbReference type="GO" id="GO:0016971">
    <property type="term" value="F:flavin-dependent sulfhydryl oxidase activity"/>
    <property type="evidence" value="ECO:0007669"/>
    <property type="project" value="InterPro"/>
</dbReference>
<feature type="domain" description="ERV/ALR sulfhydryl oxidase" evidence="10">
    <location>
        <begin position="116"/>
        <end position="218"/>
    </location>
</feature>
<evidence type="ECO:0000256" key="1">
    <source>
        <dbReference type="ARBA" id="ARBA00001974"/>
    </source>
</evidence>
<dbReference type="SUPFAM" id="SSF69000">
    <property type="entry name" value="FAD-dependent thiol oxidase"/>
    <property type="match status" value="1"/>
</dbReference>
<accession>A0A1J9RSN6</accession>
<evidence type="ECO:0000259" key="10">
    <source>
        <dbReference type="PROSITE" id="PS51324"/>
    </source>
</evidence>
<gene>
    <name evidence="11" type="ORF">BKCO1_590001</name>
</gene>
<dbReference type="EMBL" id="MNUE01000059">
    <property type="protein sequence ID" value="OJD30549.1"/>
    <property type="molecule type" value="Genomic_DNA"/>
</dbReference>
<evidence type="ECO:0000256" key="8">
    <source>
        <dbReference type="RuleBase" id="RU371123"/>
    </source>
</evidence>
<evidence type="ECO:0000256" key="3">
    <source>
        <dbReference type="ARBA" id="ARBA00022630"/>
    </source>
</evidence>
<keyword evidence="4 8" id="KW-0274">FAD</keyword>
<dbReference type="PANTHER" id="PTHR12645:SF0">
    <property type="entry name" value="FAD-LINKED SULFHYDRYL OXIDASE ALR"/>
    <property type="match status" value="1"/>
</dbReference>
<dbReference type="EC" id="1.8.3.2" evidence="8"/>
<keyword evidence="12" id="KW-1185">Reference proteome</keyword>
<dbReference type="Pfam" id="PF04777">
    <property type="entry name" value="Evr1_Alr"/>
    <property type="match status" value="1"/>
</dbReference>
<dbReference type="PROSITE" id="PS51324">
    <property type="entry name" value="ERV_ALR"/>
    <property type="match status" value="1"/>
</dbReference>
<feature type="region of interest" description="Disordered" evidence="9">
    <location>
        <begin position="24"/>
        <end position="56"/>
    </location>
</feature>
<dbReference type="AlphaFoldDB" id="A0A1J9RSN6"/>
<keyword evidence="3 8" id="KW-0285">Flavoprotein</keyword>
<comment type="subcellular location">
    <subcellularLocation>
        <location evidence="2">Mitochondrion intermembrane space</location>
    </subcellularLocation>
</comment>
<protein>
    <recommendedName>
        <fullName evidence="8">Sulfhydryl oxidase</fullName>
        <ecNumber evidence="8">1.8.3.2</ecNumber>
    </recommendedName>
</protein>
<dbReference type="GO" id="GO:0050660">
    <property type="term" value="F:flavin adenine dinucleotide binding"/>
    <property type="evidence" value="ECO:0007669"/>
    <property type="project" value="TreeGrafter"/>
</dbReference>